<reference evidence="3" key="1">
    <citation type="submission" date="2024-04" db="EMBL/GenBank/DDBJ databases">
        <title>Salinicola lusitanus LLJ914,a marine bacterium isolated from the Okinawa Trough.</title>
        <authorList>
            <person name="Li J."/>
        </authorList>
    </citation>
    <scope>NUCLEOTIDE SEQUENCE [LARGE SCALE GENOMIC DNA]</scope>
</reference>
<dbReference type="EMBL" id="JBBPFD010000020">
    <property type="protein sequence ID" value="KAK7884586.1"/>
    <property type="molecule type" value="Genomic_DNA"/>
</dbReference>
<feature type="region of interest" description="Disordered" evidence="1">
    <location>
        <begin position="72"/>
        <end position="159"/>
    </location>
</feature>
<evidence type="ECO:0000256" key="1">
    <source>
        <dbReference type="SAM" id="MobiDB-lite"/>
    </source>
</evidence>
<gene>
    <name evidence="2" type="ORF">WMY93_027709</name>
</gene>
<name>A0AAW0MUT9_9GOBI</name>
<comment type="caution">
    <text evidence="2">The sequence shown here is derived from an EMBL/GenBank/DDBJ whole genome shotgun (WGS) entry which is preliminary data.</text>
</comment>
<feature type="compositionally biased region" description="Polar residues" evidence="1">
    <location>
        <begin position="72"/>
        <end position="83"/>
    </location>
</feature>
<evidence type="ECO:0000313" key="2">
    <source>
        <dbReference type="EMBL" id="KAK7884586.1"/>
    </source>
</evidence>
<protein>
    <submittedName>
        <fullName evidence="2">Uncharacterized protein</fullName>
    </submittedName>
</protein>
<proteinExistence type="predicted"/>
<keyword evidence="3" id="KW-1185">Reference proteome</keyword>
<accession>A0AAW0MUT9</accession>
<feature type="compositionally biased region" description="Basic and acidic residues" evidence="1">
    <location>
        <begin position="117"/>
        <end position="132"/>
    </location>
</feature>
<feature type="compositionally biased region" description="Low complexity" evidence="1">
    <location>
        <begin position="150"/>
        <end position="159"/>
    </location>
</feature>
<feature type="compositionally biased region" description="Basic and acidic residues" evidence="1">
    <location>
        <begin position="85"/>
        <end position="100"/>
    </location>
</feature>
<evidence type="ECO:0000313" key="3">
    <source>
        <dbReference type="Proteomes" id="UP001460270"/>
    </source>
</evidence>
<sequence>MCHCNLKFLAKRMLNQCIQVPPVSKRHICKGLKFKFSPSRYHLLLSMRLSNLKCNLNIRALPKFTLCMQTNLSDQPQDLSTTRPRNRDESMKSEGRESLGGERGANNTSGSGVSNRIRAEPEAAGEGRELKDIVAQSGVPCPSREETVETRTVVSERVS</sequence>
<organism evidence="2 3">
    <name type="scientific">Mugilogobius chulae</name>
    <name type="common">yellowstripe goby</name>
    <dbReference type="NCBI Taxonomy" id="88201"/>
    <lineage>
        <taxon>Eukaryota</taxon>
        <taxon>Metazoa</taxon>
        <taxon>Chordata</taxon>
        <taxon>Craniata</taxon>
        <taxon>Vertebrata</taxon>
        <taxon>Euteleostomi</taxon>
        <taxon>Actinopterygii</taxon>
        <taxon>Neopterygii</taxon>
        <taxon>Teleostei</taxon>
        <taxon>Neoteleostei</taxon>
        <taxon>Acanthomorphata</taxon>
        <taxon>Gobiaria</taxon>
        <taxon>Gobiiformes</taxon>
        <taxon>Gobioidei</taxon>
        <taxon>Gobiidae</taxon>
        <taxon>Gobionellinae</taxon>
        <taxon>Mugilogobius</taxon>
    </lineage>
</organism>
<dbReference type="AlphaFoldDB" id="A0AAW0MUT9"/>
<dbReference type="Proteomes" id="UP001460270">
    <property type="component" value="Unassembled WGS sequence"/>
</dbReference>
<feature type="compositionally biased region" description="Polar residues" evidence="1">
    <location>
        <begin position="105"/>
        <end position="114"/>
    </location>
</feature>